<feature type="compositionally biased region" description="Pro residues" evidence="1">
    <location>
        <begin position="438"/>
        <end position="447"/>
    </location>
</feature>
<feature type="compositionally biased region" description="Acidic residues" evidence="1">
    <location>
        <begin position="253"/>
        <end position="267"/>
    </location>
</feature>
<protein>
    <submittedName>
        <fullName evidence="3">Neurofilament medium polypeptide</fullName>
    </submittedName>
</protein>
<feature type="region of interest" description="Disordered" evidence="1">
    <location>
        <begin position="130"/>
        <end position="180"/>
    </location>
</feature>
<organism evidence="2 3">
    <name type="scientific">Aplysia californica</name>
    <name type="common">California sea hare</name>
    <dbReference type="NCBI Taxonomy" id="6500"/>
    <lineage>
        <taxon>Eukaryota</taxon>
        <taxon>Metazoa</taxon>
        <taxon>Spiralia</taxon>
        <taxon>Lophotrochozoa</taxon>
        <taxon>Mollusca</taxon>
        <taxon>Gastropoda</taxon>
        <taxon>Heterobranchia</taxon>
        <taxon>Euthyneura</taxon>
        <taxon>Tectipleura</taxon>
        <taxon>Aplysiida</taxon>
        <taxon>Aplysioidea</taxon>
        <taxon>Aplysiidae</taxon>
        <taxon>Aplysia</taxon>
    </lineage>
</organism>
<dbReference type="Proteomes" id="UP000694888">
    <property type="component" value="Unplaced"/>
</dbReference>
<reference evidence="3" key="1">
    <citation type="submission" date="2025-08" db="UniProtKB">
        <authorList>
            <consortium name="RefSeq"/>
        </authorList>
    </citation>
    <scope>IDENTIFICATION</scope>
</reference>
<name>A0ABM1VXE5_APLCA</name>
<gene>
    <name evidence="3" type="primary">LOC101862884</name>
</gene>
<evidence type="ECO:0000313" key="2">
    <source>
        <dbReference type="Proteomes" id="UP000694888"/>
    </source>
</evidence>
<feature type="compositionally biased region" description="Low complexity" evidence="1">
    <location>
        <begin position="342"/>
        <end position="351"/>
    </location>
</feature>
<feature type="region of interest" description="Disordered" evidence="1">
    <location>
        <begin position="253"/>
        <end position="457"/>
    </location>
</feature>
<proteinExistence type="predicted"/>
<feature type="compositionally biased region" description="Basic residues" evidence="1">
    <location>
        <begin position="421"/>
        <end position="432"/>
    </location>
</feature>
<evidence type="ECO:0000313" key="3">
    <source>
        <dbReference type="RefSeq" id="XP_035827088.1"/>
    </source>
</evidence>
<sequence length="510" mass="56250">MTSAVRSWKTFDLKRGHTKQFSDELPFDPGKKRWAKSSLRRDAYRVTLRHRTLDDYPMQHGLADAVRMLERRRQEQQTQKRNMAAALNESRNLNSYSRRRFDVALGVRRDEKLPPPSETDQTLFWREPRPSWTRPRHHSVSGSVAVKREEPPVKLAERPDSEPPLRSCLPRRTFNHARGSPEAYPGIRQLVKEYNTELRVVCTTPGERSCAEAWQSGRASVLSDVLLVPVQEDMPEDGGEEEDGSVMSLLSLQEDEGEDEVEGEELFGDQLDGRKEGAATSPDGEKTTVFPSVPELRGSPGKKKKATSPEPKAPPTDDVESERSTPSPSPPWRCWVDDATVSSIAAPSEPEAAAEDGLSPSPSPALLEGPGQTLPGKPATKGSPDTAALASKTQSKLDAKTATALSAEKPPSPSPAETPLGKKKASAKGRRRKEPEPVELPEPPPPVEEVKEEAEVEEVTVEVVEEEVEPVLPLSICPSSEGKSHQAEVKLWLRKSPFSAASRSVPIYWS</sequence>
<accession>A0ABM1VXE5</accession>
<evidence type="ECO:0000256" key="1">
    <source>
        <dbReference type="SAM" id="MobiDB-lite"/>
    </source>
</evidence>
<keyword evidence="2" id="KW-1185">Reference proteome</keyword>
<dbReference type="GeneID" id="101862884"/>
<dbReference type="RefSeq" id="XP_035827088.1">
    <property type="nucleotide sequence ID" value="XM_035971195.1"/>
</dbReference>
<feature type="compositionally biased region" description="Basic and acidic residues" evidence="1">
    <location>
        <begin position="146"/>
        <end position="163"/>
    </location>
</feature>